<feature type="transmembrane region" description="Helical" evidence="13">
    <location>
        <begin position="380"/>
        <end position="407"/>
    </location>
</feature>
<evidence type="ECO:0000256" key="4">
    <source>
        <dbReference type="ARBA" id="ARBA00022673"/>
    </source>
</evidence>
<keyword evidence="4" id="KW-0107">Calcium channel</keyword>
<feature type="region of interest" description="Disordered" evidence="12">
    <location>
        <begin position="27"/>
        <end position="46"/>
    </location>
</feature>
<keyword evidence="8 13" id="KW-1133">Transmembrane helix</keyword>
<dbReference type="PANTHER" id="PTHR45628:SF22">
    <property type="entry name" value="VOLTAGE-DEPENDENT T-TYPE CALCIUM CHANNEL SUBUNIT ALPHA"/>
    <property type="match status" value="1"/>
</dbReference>
<keyword evidence="9" id="KW-0406">Ion transport</keyword>
<gene>
    <name evidence="15" type="ORF">ANCDUO_02830</name>
</gene>
<dbReference type="SMR" id="A0A0C2HBH6"/>
<keyword evidence="6" id="KW-0106">Calcium</keyword>
<feature type="transmembrane region" description="Helical" evidence="13">
    <location>
        <begin position="744"/>
        <end position="770"/>
    </location>
</feature>
<dbReference type="GO" id="GO:0008331">
    <property type="term" value="F:high voltage-gated calcium channel activity"/>
    <property type="evidence" value="ECO:0007669"/>
    <property type="project" value="TreeGrafter"/>
</dbReference>
<dbReference type="Pfam" id="PF00520">
    <property type="entry name" value="Ion_trans"/>
    <property type="match status" value="2"/>
</dbReference>
<dbReference type="EMBL" id="KN726941">
    <property type="protein sequence ID" value="KIH66841.1"/>
    <property type="molecule type" value="Genomic_DNA"/>
</dbReference>
<dbReference type="Proteomes" id="UP000054047">
    <property type="component" value="Unassembled WGS sequence"/>
</dbReference>
<evidence type="ECO:0000256" key="7">
    <source>
        <dbReference type="ARBA" id="ARBA00022882"/>
    </source>
</evidence>
<sequence>MNRQPFQMLQQPVPELRSFQSLSKYAGGPRSVLGRRTSNVATRRMSQTKKRFDDLEAIGSASGSKETVSELGKQGPSFEPSAQRWDKQVEWGEEERIEDLDDLPYPGFAEPALRCLKQTQPPRSWCLTLVMSPWFDRVTMIVILINCITLGMYRPCDDGPDCTTYRCNILALIDHAIFAYFAAEMHSPNSKVKFRGNLEGKETSRELNEKILGHRSGASFQTLSLRIAEFLLQEYLGGNINLTAIRTVRVLRPLRAVNRIPSMRILGKNRCVINLPKTISENQSALFNDVKLTRFYIPEDTSLEYICSQTDANGLHTCSNLPPYTVDGVKCNLTIEDYDQVSDKACINWNIYYNECQVISLEGWTDIMYYVQDAHSFWNWIYFVLLIVIGAFFMINLCLVVIATQFAETKRRETERMLQERKRLQSRSPDSISGSGSDVGGTSSKEDGGDTVYAAIVRFIGHTFRRTKRHVKRRFNAYMQQRREKKKTEAKKRRKSKLDDMATLSRIEERTDEEEGHVSHNTASDEGSANEDEWSDNEDVKSVKKQPHPPSRWRWFREKVRRFVVCDHFTRGILVAILVNTLSMGVEYHQQIFADGLFGYLSDGFNLFDGGIVALSVLELFQEGKGGLSVLRTFRLLRILKLVRFMPALRYQLVVMLRTMDNVTVFFGLLVLFIFIFSILGMNLFGCKFCKVEERLLGGPSKKCERKNFDTLLWALITVFQILTQEDWNMVLFNGMAQTNPWAALYFVALMTFGNYVLFNLLVAILVEGFQESKEEEKRQQRIVSTVVNWDVGSHFR</sequence>
<feature type="domain" description="Ion transport" evidence="14">
    <location>
        <begin position="575"/>
        <end position="777"/>
    </location>
</feature>
<protein>
    <submittedName>
        <fullName evidence="15">Transporter, cation channel family protein</fullName>
    </submittedName>
</protein>
<evidence type="ECO:0000313" key="16">
    <source>
        <dbReference type="Proteomes" id="UP000054047"/>
    </source>
</evidence>
<keyword evidence="3" id="KW-0109">Calcium transport</keyword>
<name>A0A0C2HBH6_9BILA</name>
<dbReference type="AlphaFoldDB" id="A0A0C2HBH6"/>
<keyword evidence="5 13" id="KW-0812">Transmembrane</keyword>
<keyword evidence="16" id="KW-1185">Reference proteome</keyword>
<dbReference type="GO" id="GO:0098703">
    <property type="term" value="P:calcium ion import across plasma membrane"/>
    <property type="evidence" value="ECO:0007669"/>
    <property type="project" value="TreeGrafter"/>
</dbReference>
<evidence type="ECO:0000256" key="2">
    <source>
        <dbReference type="ARBA" id="ARBA00022448"/>
    </source>
</evidence>
<reference evidence="15 16" key="1">
    <citation type="submission" date="2013-12" db="EMBL/GenBank/DDBJ databases">
        <title>Draft genome of the parsitic nematode Ancylostoma duodenale.</title>
        <authorList>
            <person name="Mitreva M."/>
        </authorList>
    </citation>
    <scope>NUCLEOTIDE SEQUENCE [LARGE SCALE GENOMIC DNA]</scope>
    <source>
        <strain evidence="15 16">Zhejiang</strain>
    </source>
</reference>
<dbReference type="InterPro" id="IPR050599">
    <property type="entry name" value="VDCC_alpha-1_subunit"/>
</dbReference>
<feature type="transmembrane region" description="Helical" evidence="13">
    <location>
        <begin position="666"/>
        <end position="687"/>
    </location>
</feature>
<evidence type="ECO:0000256" key="5">
    <source>
        <dbReference type="ARBA" id="ARBA00022692"/>
    </source>
</evidence>
<evidence type="ECO:0000313" key="15">
    <source>
        <dbReference type="EMBL" id="KIH66841.1"/>
    </source>
</evidence>
<evidence type="ECO:0000256" key="1">
    <source>
        <dbReference type="ARBA" id="ARBA00004141"/>
    </source>
</evidence>
<proteinExistence type="predicted"/>
<evidence type="ECO:0000256" key="13">
    <source>
        <dbReference type="SAM" id="Phobius"/>
    </source>
</evidence>
<dbReference type="OrthoDB" id="416585at2759"/>
<dbReference type="FunFam" id="1.10.287.70:FF:000125">
    <property type="entry name" value="Voltage-dependent T-type calcium channel subunit alpha"/>
    <property type="match status" value="1"/>
</dbReference>
<feature type="compositionally biased region" description="Polar residues" evidence="12">
    <location>
        <begin position="36"/>
        <end position="45"/>
    </location>
</feature>
<feature type="region of interest" description="Disordered" evidence="12">
    <location>
        <begin position="417"/>
        <end position="447"/>
    </location>
</feature>
<keyword evidence="10 13" id="KW-0472">Membrane</keyword>
<feature type="domain" description="Ion transport" evidence="14">
    <location>
        <begin position="352"/>
        <end position="413"/>
    </location>
</feature>
<organism evidence="15 16">
    <name type="scientific">Ancylostoma duodenale</name>
    <dbReference type="NCBI Taxonomy" id="51022"/>
    <lineage>
        <taxon>Eukaryota</taxon>
        <taxon>Metazoa</taxon>
        <taxon>Ecdysozoa</taxon>
        <taxon>Nematoda</taxon>
        <taxon>Chromadorea</taxon>
        <taxon>Rhabditida</taxon>
        <taxon>Rhabditina</taxon>
        <taxon>Rhabditomorpha</taxon>
        <taxon>Strongyloidea</taxon>
        <taxon>Ancylostomatidae</taxon>
        <taxon>Ancylostomatinae</taxon>
        <taxon>Ancylostoma</taxon>
    </lineage>
</organism>
<evidence type="ECO:0000256" key="10">
    <source>
        <dbReference type="ARBA" id="ARBA00023136"/>
    </source>
</evidence>
<feature type="compositionally biased region" description="Acidic residues" evidence="12">
    <location>
        <begin position="528"/>
        <end position="537"/>
    </location>
</feature>
<evidence type="ECO:0000256" key="9">
    <source>
        <dbReference type="ARBA" id="ARBA00023065"/>
    </source>
</evidence>
<feature type="region of interest" description="Disordered" evidence="12">
    <location>
        <begin position="58"/>
        <end position="84"/>
    </location>
</feature>
<keyword evidence="7" id="KW-0851">Voltage-gated channel</keyword>
<feature type="compositionally biased region" description="Low complexity" evidence="12">
    <location>
        <begin position="426"/>
        <end position="443"/>
    </location>
</feature>
<keyword evidence="2" id="KW-0813">Transport</keyword>
<dbReference type="InterPro" id="IPR005821">
    <property type="entry name" value="Ion_trans_dom"/>
</dbReference>
<evidence type="ECO:0000259" key="14">
    <source>
        <dbReference type="Pfam" id="PF00520"/>
    </source>
</evidence>
<accession>A0A0C2HBH6</accession>
<comment type="subcellular location">
    <subcellularLocation>
        <location evidence="1">Membrane</location>
        <topology evidence="1">Multi-pass membrane protein</topology>
    </subcellularLocation>
</comment>
<evidence type="ECO:0000256" key="11">
    <source>
        <dbReference type="ARBA" id="ARBA00023303"/>
    </source>
</evidence>
<dbReference type="GO" id="GO:0005891">
    <property type="term" value="C:voltage-gated calcium channel complex"/>
    <property type="evidence" value="ECO:0007669"/>
    <property type="project" value="TreeGrafter"/>
</dbReference>
<keyword evidence="11" id="KW-0407">Ion channel</keyword>
<evidence type="ECO:0000256" key="6">
    <source>
        <dbReference type="ARBA" id="ARBA00022837"/>
    </source>
</evidence>
<evidence type="ECO:0000256" key="12">
    <source>
        <dbReference type="SAM" id="MobiDB-lite"/>
    </source>
</evidence>
<evidence type="ECO:0000256" key="8">
    <source>
        <dbReference type="ARBA" id="ARBA00022989"/>
    </source>
</evidence>
<feature type="compositionally biased region" description="Basic residues" evidence="12">
    <location>
        <begin position="483"/>
        <end position="496"/>
    </location>
</feature>
<feature type="region of interest" description="Disordered" evidence="12">
    <location>
        <begin position="477"/>
        <end position="550"/>
    </location>
</feature>
<dbReference type="Gene3D" id="1.10.287.70">
    <property type="match status" value="2"/>
</dbReference>
<evidence type="ECO:0000256" key="3">
    <source>
        <dbReference type="ARBA" id="ARBA00022568"/>
    </source>
</evidence>
<dbReference type="InterPro" id="IPR027359">
    <property type="entry name" value="Volt_channel_dom_sf"/>
</dbReference>
<dbReference type="Gene3D" id="1.20.120.350">
    <property type="entry name" value="Voltage-gated potassium channels. Chain C"/>
    <property type="match status" value="2"/>
</dbReference>
<dbReference type="SUPFAM" id="SSF81324">
    <property type="entry name" value="Voltage-gated potassium channels"/>
    <property type="match status" value="1"/>
</dbReference>
<dbReference type="PANTHER" id="PTHR45628">
    <property type="entry name" value="VOLTAGE-DEPENDENT CALCIUM CHANNEL TYPE A SUBUNIT ALPHA-1"/>
    <property type="match status" value="1"/>
</dbReference>